<dbReference type="Pfam" id="PF07998">
    <property type="entry name" value="Peptidase_M54"/>
    <property type="match status" value="1"/>
</dbReference>
<evidence type="ECO:0000256" key="5">
    <source>
        <dbReference type="ARBA" id="ARBA00022833"/>
    </source>
</evidence>
<keyword evidence="4 7" id="KW-0378">Hydrolase</keyword>
<proteinExistence type="predicted"/>
<keyword evidence="2" id="KW-0645">Protease</keyword>
<dbReference type="GO" id="GO:0008237">
    <property type="term" value="F:metallopeptidase activity"/>
    <property type="evidence" value="ECO:0007669"/>
    <property type="project" value="UniProtKB-KW"/>
</dbReference>
<evidence type="ECO:0000256" key="4">
    <source>
        <dbReference type="ARBA" id="ARBA00022801"/>
    </source>
</evidence>
<evidence type="ECO:0000313" key="7">
    <source>
        <dbReference type="EMBL" id="MBO9204116.1"/>
    </source>
</evidence>
<keyword evidence="5" id="KW-0862">Zinc</keyword>
<evidence type="ECO:0000256" key="3">
    <source>
        <dbReference type="ARBA" id="ARBA00022723"/>
    </source>
</evidence>
<dbReference type="PANTHER" id="PTHR15910">
    <property type="entry name" value="ARCHAEMETZINCIN"/>
    <property type="match status" value="1"/>
</dbReference>
<dbReference type="RefSeq" id="WP_209142364.1">
    <property type="nucleotide sequence ID" value="NZ_JAGHKO010000011.1"/>
</dbReference>
<dbReference type="Gene3D" id="3.40.390.10">
    <property type="entry name" value="Collagenase (Catalytic Domain)"/>
    <property type="match status" value="1"/>
</dbReference>
<name>A0ABS3Z420_9BACT</name>
<dbReference type="SUPFAM" id="SSF55486">
    <property type="entry name" value="Metalloproteases ('zincins'), catalytic domain"/>
    <property type="match status" value="1"/>
</dbReference>
<evidence type="ECO:0000313" key="8">
    <source>
        <dbReference type="Proteomes" id="UP000677244"/>
    </source>
</evidence>
<accession>A0ABS3Z420</accession>
<comment type="caution">
    <text evidence="7">The sequence shown here is derived from an EMBL/GenBank/DDBJ whole genome shotgun (WGS) entry which is preliminary data.</text>
</comment>
<dbReference type="PANTHER" id="PTHR15910:SF1">
    <property type="entry name" value="ARCHAEMETZINCIN-2"/>
    <property type="match status" value="1"/>
</dbReference>
<comment type="cofactor">
    <cofactor evidence="1">
        <name>Zn(2+)</name>
        <dbReference type="ChEBI" id="CHEBI:29105"/>
    </cofactor>
</comment>
<dbReference type="InterPro" id="IPR012962">
    <property type="entry name" value="Pept_M54_archaemetzincn"/>
</dbReference>
<keyword evidence="8" id="KW-1185">Reference proteome</keyword>
<dbReference type="CDD" id="cd11375">
    <property type="entry name" value="Peptidase_M54"/>
    <property type="match status" value="1"/>
</dbReference>
<dbReference type="EMBL" id="JAGHKO010000011">
    <property type="protein sequence ID" value="MBO9204116.1"/>
    <property type="molecule type" value="Genomic_DNA"/>
</dbReference>
<evidence type="ECO:0000256" key="1">
    <source>
        <dbReference type="ARBA" id="ARBA00001947"/>
    </source>
</evidence>
<dbReference type="Proteomes" id="UP000677244">
    <property type="component" value="Unassembled WGS sequence"/>
</dbReference>
<dbReference type="InterPro" id="IPR024079">
    <property type="entry name" value="MetalloPept_cat_dom_sf"/>
</dbReference>
<keyword evidence="6 7" id="KW-0482">Metalloprotease</keyword>
<sequence>MQYNLIRLVIPILFAFLITHCTSPIKPNQHHIIGLQPIGQYAPGQLQFIQKELHAFFKVPVVILKGKDMPVSFINRSKGERYSADTLIKWLADNAPDSITKIVGLTHKDIFTTVKENGHIKGPAASYAVWGIFGLGYQPGRSSVISDHRLQTSNIPCFKHRLRTIVIHELGHNQGLPHCPTPKCIMNDANERIQTVDQSGDTYCSLCKGKL</sequence>
<organism evidence="7 8">
    <name type="scientific">Niastella soli</name>
    <dbReference type="NCBI Taxonomy" id="2821487"/>
    <lineage>
        <taxon>Bacteria</taxon>
        <taxon>Pseudomonadati</taxon>
        <taxon>Bacteroidota</taxon>
        <taxon>Chitinophagia</taxon>
        <taxon>Chitinophagales</taxon>
        <taxon>Chitinophagaceae</taxon>
        <taxon>Niastella</taxon>
    </lineage>
</organism>
<keyword evidence="3" id="KW-0479">Metal-binding</keyword>
<evidence type="ECO:0000256" key="6">
    <source>
        <dbReference type="ARBA" id="ARBA00023049"/>
    </source>
</evidence>
<gene>
    <name evidence="7" type="ORF">J7I42_27765</name>
</gene>
<reference evidence="7 8" key="1">
    <citation type="submission" date="2021-03" db="EMBL/GenBank/DDBJ databases">
        <title>Assistant Professor.</title>
        <authorList>
            <person name="Huq M.A."/>
        </authorList>
    </citation>
    <scope>NUCLEOTIDE SEQUENCE [LARGE SCALE GENOMIC DNA]</scope>
    <source>
        <strain evidence="7 8">MAH-29</strain>
    </source>
</reference>
<protein>
    <submittedName>
        <fullName evidence="7">Matrixin family metalloprotease</fullName>
        <ecNumber evidence="7">3.4.24.-</ecNumber>
    </submittedName>
</protein>
<dbReference type="EC" id="3.4.24.-" evidence="7"/>
<evidence type="ECO:0000256" key="2">
    <source>
        <dbReference type="ARBA" id="ARBA00022670"/>
    </source>
</evidence>